<keyword evidence="9" id="KW-1185">Reference proteome</keyword>
<evidence type="ECO:0000256" key="6">
    <source>
        <dbReference type="RuleBase" id="RU004914"/>
    </source>
</evidence>
<feature type="transmembrane region" description="Helical" evidence="6">
    <location>
        <begin position="219"/>
        <end position="240"/>
    </location>
</feature>
<feature type="transmembrane region" description="Helical" evidence="6">
    <location>
        <begin position="477"/>
        <end position="503"/>
    </location>
</feature>
<dbReference type="AlphaFoldDB" id="A0ABD1WQB5"/>
<feature type="transmembrane region" description="Helical" evidence="6">
    <location>
        <begin position="261"/>
        <end position="281"/>
    </location>
</feature>
<dbReference type="Pfam" id="PF01554">
    <property type="entry name" value="MatE"/>
    <property type="match status" value="3"/>
</dbReference>
<feature type="transmembrane region" description="Helical" evidence="6">
    <location>
        <begin position="357"/>
        <end position="379"/>
    </location>
</feature>
<name>A0ABD1WQB5_9LAMI</name>
<feature type="transmembrane region" description="Helical" evidence="6">
    <location>
        <begin position="400"/>
        <end position="421"/>
    </location>
</feature>
<dbReference type="EMBL" id="JBFOLJ010000002">
    <property type="protein sequence ID" value="KAL2551869.1"/>
    <property type="molecule type" value="Genomic_DNA"/>
</dbReference>
<accession>A0ABD1WQB5</accession>
<dbReference type="InterPro" id="IPR002528">
    <property type="entry name" value="MATE_fam"/>
</dbReference>
<keyword evidence="5 6" id="KW-0472">Membrane</keyword>
<dbReference type="Proteomes" id="UP001604277">
    <property type="component" value="Unassembled WGS sequence"/>
</dbReference>
<feature type="transmembrane region" description="Helical" evidence="6">
    <location>
        <begin position="301"/>
        <end position="319"/>
    </location>
</feature>
<evidence type="ECO:0000256" key="2">
    <source>
        <dbReference type="ARBA" id="ARBA00010199"/>
    </source>
</evidence>
<keyword evidence="3 6" id="KW-0812">Transmembrane</keyword>
<comment type="subcellular location">
    <subcellularLocation>
        <location evidence="1">Membrane</location>
        <topology evidence="1">Multi-pass membrane protein</topology>
    </subcellularLocation>
</comment>
<comment type="similarity">
    <text evidence="2 6">Belongs to the multi antimicrobial extrusion (MATE) (TC 2.A.66.1) family.</text>
</comment>
<feature type="transmembrane region" description="Helical" evidence="6">
    <location>
        <begin position="331"/>
        <end position="351"/>
    </location>
</feature>
<dbReference type="PANTHER" id="PTHR11206">
    <property type="entry name" value="MULTIDRUG RESISTANCE PROTEIN"/>
    <property type="match status" value="1"/>
</dbReference>
<evidence type="ECO:0000256" key="1">
    <source>
        <dbReference type="ARBA" id="ARBA00004141"/>
    </source>
</evidence>
<evidence type="ECO:0000256" key="5">
    <source>
        <dbReference type="ARBA" id="ARBA00023136"/>
    </source>
</evidence>
<gene>
    <name evidence="8" type="ORF">Fot_05488</name>
</gene>
<feature type="transmembrane region" description="Helical" evidence="6">
    <location>
        <begin position="584"/>
        <end position="605"/>
    </location>
</feature>
<feature type="transmembrane region" description="Helical" evidence="6">
    <location>
        <begin position="553"/>
        <end position="577"/>
    </location>
</feature>
<comment type="caution">
    <text evidence="8">The sequence shown here is derived from an EMBL/GenBank/DDBJ whole genome shotgun (WGS) entry which is preliminary data.</text>
</comment>
<dbReference type="CDD" id="cd13132">
    <property type="entry name" value="MATE_eukaryotic"/>
    <property type="match status" value="1"/>
</dbReference>
<evidence type="ECO:0000256" key="3">
    <source>
        <dbReference type="ARBA" id="ARBA00022692"/>
    </source>
</evidence>
<evidence type="ECO:0000313" key="8">
    <source>
        <dbReference type="EMBL" id="KAL2551869.1"/>
    </source>
</evidence>
<sequence length="779" mass="81121">MQSDLTASLKLSYLQSGTRVSNELGAGKPQAARIALYAVLILSVAEFITASAALYGCRYILGYAFSDEKEVVDYVEEITPLLCLSIIIDSLGSVLSGVARGCGWQHIGAYVNLGAYYLVGIPVAFVLGFIVHLKGKGLWIGMVTGATGVMESEEPLLLPENKEKTGDFATKWAGFGVELNRVNFIALPMIVVTVSQYLLRVSPMFMLGHLGELSLSSASIATSFANVTGFSVLFGMSSALETLCGQAHGAQQYQRVGTFTYGAILCLFVACLPVSLLWIYTDKLLIFIGQDPSISLEAGKFAIWLIPTLFPYAILQSLVRYLQTQSLILPMLLSSLASLLFHLPLCWAFIFKLNLGNAGAALSIGISYWLNVILLVLYVKYSPTCKKTRASFSRDVFHTMGEFFHFAIPSAVMVCLEWWSFELVIMLSGVLPNPQLETSVLAVCFTTTSLHYHIPYSFGAAASTLVSTELGAGKPQAARIALCAVLVLSIAEFVIASIAIVICRRILGYAFSDEKEVVFYVKEMVPFLCMSIIVDSLQAVLSGVARGSGWQHIGAYVNLGAYYLVGIPVALVLGFVFDLKGKGLWSGLVAGATVQSIALSLITGLTNWEDQLNNLGIGGSTGCGGGGTFGSGDDGGGGSLGFDGFDGGGTSGGGRLGPSGRFDGGGRPLGFGGGGTTDCGGGETFSLRGGALGFSGGGNTGGGGGEAFGLDGHGFGEGGTTGSGDGRTFGSGGRQLGFDGGVTRGRQLGFDGGVTTKSGGGGRCGFGGGGALGSDAGRV</sequence>
<feature type="region of interest" description="Disordered" evidence="7">
    <location>
        <begin position="652"/>
        <end position="675"/>
    </location>
</feature>
<feature type="transmembrane region" description="Helical" evidence="6">
    <location>
        <begin position="115"/>
        <end position="133"/>
    </location>
</feature>
<keyword evidence="4 6" id="KW-1133">Transmembrane helix</keyword>
<evidence type="ECO:0000256" key="7">
    <source>
        <dbReference type="SAM" id="MobiDB-lite"/>
    </source>
</evidence>
<protein>
    <recommendedName>
        <fullName evidence="6">Protein DETOXIFICATION</fullName>
    </recommendedName>
    <alternativeName>
        <fullName evidence="6">Multidrug and toxic compound extrusion protein</fullName>
    </alternativeName>
</protein>
<dbReference type="InterPro" id="IPR045069">
    <property type="entry name" value="MATE_euk"/>
</dbReference>
<proteinExistence type="inferred from homology"/>
<feature type="transmembrane region" description="Helical" evidence="6">
    <location>
        <begin position="34"/>
        <end position="57"/>
    </location>
</feature>
<dbReference type="GO" id="GO:0016020">
    <property type="term" value="C:membrane"/>
    <property type="evidence" value="ECO:0007669"/>
    <property type="project" value="UniProtKB-SubCell"/>
</dbReference>
<evidence type="ECO:0000313" key="9">
    <source>
        <dbReference type="Proteomes" id="UP001604277"/>
    </source>
</evidence>
<dbReference type="NCBIfam" id="TIGR00797">
    <property type="entry name" value="matE"/>
    <property type="match status" value="1"/>
</dbReference>
<reference evidence="9" key="1">
    <citation type="submission" date="2024-07" db="EMBL/GenBank/DDBJ databases">
        <title>Two chromosome-level genome assemblies of Korean endemic species Abeliophyllum distichum and Forsythia ovata (Oleaceae).</title>
        <authorList>
            <person name="Jang H."/>
        </authorList>
    </citation>
    <scope>NUCLEOTIDE SEQUENCE [LARGE SCALE GENOMIC DNA]</scope>
</reference>
<evidence type="ECO:0000256" key="4">
    <source>
        <dbReference type="ARBA" id="ARBA00022989"/>
    </source>
</evidence>
<feature type="transmembrane region" description="Helical" evidence="6">
    <location>
        <begin position="524"/>
        <end position="541"/>
    </location>
</feature>
<organism evidence="8 9">
    <name type="scientific">Forsythia ovata</name>
    <dbReference type="NCBI Taxonomy" id="205694"/>
    <lineage>
        <taxon>Eukaryota</taxon>
        <taxon>Viridiplantae</taxon>
        <taxon>Streptophyta</taxon>
        <taxon>Embryophyta</taxon>
        <taxon>Tracheophyta</taxon>
        <taxon>Spermatophyta</taxon>
        <taxon>Magnoliopsida</taxon>
        <taxon>eudicotyledons</taxon>
        <taxon>Gunneridae</taxon>
        <taxon>Pentapetalae</taxon>
        <taxon>asterids</taxon>
        <taxon>lamiids</taxon>
        <taxon>Lamiales</taxon>
        <taxon>Oleaceae</taxon>
        <taxon>Forsythieae</taxon>
        <taxon>Forsythia</taxon>
    </lineage>
</organism>